<keyword evidence="2 4" id="KW-0378">Hydrolase</keyword>
<dbReference type="EMBL" id="CP009455">
    <property type="protein sequence ID" value="AIR89095.1"/>
    <property type="molecule type" value="Genomic_DNA"/>
</dbReference>
<dbReference type="AlphaFoldDB" id="A0A089WII7"/>
<evidence type="ECO:0000256" key="1">
    <source>
        <dbReference type="ARBA" id="ARBA00010613"/>
    </source>
</evidence>
<protein>
    <submittedName>
        <fullName evidence="4">Carbon-nitrogen hydrolase</fullName>
    </submittedName>
</protein>
<evidence type="ECO:0000256" key="2">
    <source>
        <dbReference type="ARBA" id="ARBA00022801"/>
    </source>
</evidence>
<dbReference type="STRING" id="157783.LK03_07330"/>
<sequence length="263" mass="28814">MRIAVYQGAPQPLDVAGNLQRLDQQAALAAQRGAELLVCPEMFLSGYNIGQAAVQRLAQAADGAAAEAIAQLCRRHAVAVVYGYPERGEEGALYNSVQLIDAHGQRLAKYRKTHLFGELDRAQFSAGSQHCPVVELNGFMLGLLICYDIEFPENARQLALAGAELIVVPTANMTPYDFICQVTVRARAQENQCYLVYANYCGAEGDIHYCGQSSIVDPDGSLLAMAGQAPCQLLADVQRERVLEGRKGFPYLSDLRRDLQRHR</sequence>
<dbReference type="Proteomes" id="UP000029493">
    <property type="component" value="Chromosome"/>
</dbReference>
<dbReference type="KEGG" id="psw:LK03_07330"/>
<dbReference type="InterPro" id="IPR044083">
    <property type="entry name" value="RamA-like"/>
</dbReference>
<dbReference type="InterPro" id="IPR001110">
    <property type="entry name" value="UPF0012_CS"/>
</dbReference>
<dbReference type="Pfam" id="PF00795">
    <property type="entry name" value="CN_hydrolase"/>
    <property type="match status" value="1"/>
</dbReference>
<proteinExistence type="inferred from homology"/>
<gene>
    <name evidence="4" type="ORF">LK03_07330</name>
</gene>
<evidence type="ECO:0000313" key="5">
    <source>
        <dbReference type="Proteomes" id="UP000029493"/>
    </source>
</evidence>
<dbReference type="InterPro" id="IPR003010">
    <property type="entry name" value="C-N_Hydrolase"/>
</dbReference>
<dbReference type="RefSeq" id="WP_038411718.1">
    <property type="nucleotide sequence ID" value="NZ_CP009455.1"/>
</dbReference>
<reference evidence="4 5" key="1">
    <citation type="submission" date="2014-09" db="EMBL/GenBank/DDBJ databases">
        <authorList>
            <person name="Chan K.-G."/>
        </authorList>
    </citation>
    <scope>NUCLEOTIDE SEQUENCE [LARGE SCALE GENOMIC DNA]</scope>
    <source>
        <strain evidence="4 5">ND07</strain>
    </source>
</reference>
<dbReference type="CDD" id="cd07576">
    <property type="entry name" value="R-amidase_like"/>
    <property type="match status" value="1"/>
</dbReference>
<dbReference type="PROSITE" id="PS50263">
    <property type="entry name" value="CN_HYDROLASE"/>
    <property type="match status" value="1"/>
</dbReference>
<dbReference type="PROSITE" id="PS01227">
    <property type="entry name" value="UPF0012"/>
    <property type="match status" value="1"/>
</dbReference>
<dbReference type="PANTHER" id="PTHR43674:SF2">
    <property type="entry name" value="BETA-UREIDOPROPIONASE"/>
    <property type="match status" value="1"/>
</dbReference>
<comment type="similarity">
    <text evidence="1">Belongs to the carbon-nitrogen hydrolase superfamily. NIT1/NIT2 family.</text>
</comment>
<dbReference type="eggNOG" id="COG0388">
    <property type="taxonomic scope" value="Bacteria"/>
</dbReference>
<accession>A0A089WII7</accession>
<organism evidence="4 5">
    <name type="scientific">Pseudomonas cremoricolorata</name>
    <dbReference type="NCBI Taxonomy" id="157783"/>
    <lineage>
        <taxon>Bacteria</taxon>
        <taxon>Pseudomonadati</taxon>
        <taxon>Pseudomonadota</taxon>
        <taxon>Gammaproteobacteria</taxon>
        <taxon>Pseudomonadales</taxon>
        <taxon>Pseudomonadaceae</taxon>
        <taxon>Pseudomonas</taxon>
    </lineage>
</organism>
<dbReference type="OrthoDB" id="9811121at2"/>
<name>A0A089WII7_9PSED</name>
<dbReference type="SUPFAM" id="SSF56317">
    <property type="entry name" value="Carbon-nitrogen hydrolase"/>
    <property type="match status" value="1"/>
</dbReference>
<dbReference type="Gene3D" id="3.60.110.10">
    <property type="entry name" value="Carbon-nitrogen hydrolase"/>
    <property type="match status" value="1"/>
</dbReference>
<dbReference type="InterPro" id="IPR050345">
    <property type="entry name" value="Aliph_Amidase/BUP"/>
</dbReference>
<dbReference type="GO" id="GO:0033388">
    <property type="term" value="P:putrescine biosynthetic process from arginine"/>
    <property type="evidence" value="ECO:0007669"/>
    <property type="project" value="TreeGrafter"/>
</dbReference>
<evidence type="ECO:0000313" key="4">
    <source>
        <dbReference type="EMBL" id="AIR89095.1"/>
    </source>
</evidence>
<dbReference type="InterPro" id="IPR036526">
    <property type="entry name" value="C-N_Hydrolase_sf"/>
</dbReference>
<keyword evidence="5" id="KW-1185">Reference proteome</keyword>
<feature type="domain" description="CN hydrolase" evidence="3">
    <location>
        <begin position="1"/>
        <end position="239"/>
    </location>
</feature>
<evidence type="ECO:0000259" key="3">
    <source>
        <dbReference type="PROSITE" id="PS50263"/>
    </source>
</evidence>
<dbReference type="PANTHER" id="PTHR43674">
    <property type="entry name" value="NITRILASE C965.09-RELATED"/>
    <property type="match status" value="1"/>
</dbReference>
<dbReference type="GO" id="GO:0050126">
    <property type="term" value="F:N-carbamoylputrescine amidase activity"/>
    <property type="evidence" value="ECO:0007669"/>
    <property type="project" value="TreeGrafter"/>
</dbReference>